<reference evidence="7" key="1">
    <citation type="submission" date="2017-02" db="EMBL/GenBank/DDBJ databases">
        <title>Delving into the versatile metabolic prowess of the omnipresent phylum Bacteroidetes.</title>
        <authorList>
            <person name="Nobu M.K."/>
            <person name="Mei R."/>
            <person name="Narihiro T."/>
            <person name="Kuroda K."/>
            <person name="Liu W.-T."/>
        </authorList>
    </citation>
    <scope>NUCLEOTIDE SEQUENCE</scope>
    <source>
        <strain evidence="7">ADurb.Bin131</strain>
    </source>
</reference>
<evidence type="ECO:0000256" key="2">
    <source>
        <dbReference type="ARBA" id="ARBA00022692"/>
    </source>
</evidence>
<dbReference type="Pfam" id="PF03544">
    <property type="entry name" value="TonB_C"/>
    <property type="match status" value="1"/>
</dbReference>
<evidence type="ECO:0000313" key="7">
    <source>
        <dbReference type="EMBL" id="OQB73454.1"/>
    </source>
</evidence>
<comment type="subcellular location">
    <subcellularLocation>
        <location evidence="1">Membrane</location>
        <topology evidence="1">Single-pass membrane protein</topology>
    </subcellularLocation>
</comment>
<comment type="caution">
    <text evidence="7">The sequence shown here is derived from an EMBL/GenBank/DDBJ whole genome shotgun (WGS) entry which is preliminary data.</text>
</comment>
<evidence type="ECO:0000259" key="6">
    <source>
        <dbReference type="PROSITE" id="PS52015"/>
    </source>
</evidence>
<organism evidence="7">
    <name type="scientific">candidate division TA06 bacterium ADurb.Bin131</name>
    <dbReference type="NCBI Taxonomy" id="1852827"/>
    <lineage>
        <taxon>Bacteria</taxon>
        <taxon>Bacteria division TA06</taxon>
    </lineage>
</organism>
<evidence type="ECO:0000256" key="1">
    <source>
        <dbReference type="ARBA" id="ARBA00004167"/>
    </source>
</evidence>
<dbReference type="Proteomes" id="UP000485562">
    <property type="component" value="Unassembled WGS sequence"/>
</dbReference>
<gene>
    <name evidence="7" type="ORF">BWX89_00970</name>
</gene>
<dbReference type="InterPro" id="IPR006260">
    <property type="entry name" value="TonB/TolA_C"/>
</dbReference>
<feature type="domain" description="TonB C-terminal" evidence="6">
    <location>
        <begin position="151"/>
        <end position="238"/>
    </location>
</feature>
<dbReference type="GO" id="GO:0055085">
    <property type="term" value="P:transmembrane transport"/>
    <property type="evidence" value="ECO:0007669"/>
    <property type="project" value="InterPro"/>
</dbReference>
<dbReference type="EMBL" id="MWDQ01000080">
    <property type="protein sequence ID" value="OQB73454.1"/>
    <property type="molecule type" value="Genomic_DNA"/>
</dbReference>
<feature type="transmembrane region" description="Helical" evidence="5">
    <location>
        <begin position="12"/>
        <end position="30"/>
    </location>
</feature>
<sequence>MKSNNKTLVEIFLWCLLGHIIIMPFFGFVIPNRITKKPYYQRVYLYQESKSEVVNSPGIRTNPQLPTVKTSGEQKIGIPITEQGYRRNMVEVGLPKTPLLTVENQHNIQWEFPIPEIHTFTTEKNPQVSSINNLFTESGGKIDSGGFEITGPGGNRLILSKVLPEYPLWAEKENIEANVKVKIWVDKDGTVTSASTVETSGYRKLDLLAEETLKKWKFSAINQDINVWAIVTLKFRLQ</sequence>
<dbReference type="InterPro" id="IPR037682">
    <property type="entry name" value="TonB_C"/>
</dbReference>
<dbReference type="SUPFAM" id="SSF74653">
    <property type="entry name" value="TolA/TonB C-terminal domain"/>
    <property type="match status" value="1"/>
</dbReference>
<dbReference type="AlphaFoldDB" id="A0A1V6C9A8"/>
<name>A0A1V6C9A8_UNCT6</name>
<keyword evidence="4 5" id="KW-0472">Membrane</keyword>
<accession>A0A1V6C9A8</accession>
<proteinExistence type="predicted"/>
<evidence type="ECO:0000256" key="5">
    <source>
        <dbReference type="SAM" id="Phobius"/>
    </source>
</evidence>
<protein>
    <submittedName>
        <fullName evidence="7">Gram-negative bacterial tonB protein</fullName>
    </submittedName>
</protein>
<keyword evidence="2 5" id="KW-0812">Transmembrane</keyword>
<dbReference type="GO" id="GO:0016020">
    <property type="term" value="C:membrane"/>
    <property type="evidence" value="ECO:0007669"/>
    <property type="project" value="UniProtKB-SubCell"/>
</dbReference>
<evidence type="ECO:0000256" key="3">
    <source>
        <dbReference type="ARBA" id="ARBA00022989"/>
    </source>
</evidence>
<dbReference type="NCBIfam" id="TIGR01352">
    <property type="entry name" value="tonB_Cterm"/>
    <property type="match status" value="1"/>
</dbReference>
<dbReference type="PROSITE" id="PS52015">
    <property type="entry name" value="TONB_CTD"/>
    <property type="match status" value="1"/>
</dbReference>
<evidence type="ECO:0000256" key="4">
    <source>
        <dbReference type="ARBA" id="ARBA00023136"/>
    </source>
</evidence>
<dbReference type="Gene3D" id="3.30.1150.10">
    <property type="match status" value="1"/>
</dbReference>
<keyword evidence="3 5" id="KW-1133">Transmembrane helix</keyword>